<dbReference type="InterPro" id="IPR022002">
    <property type="entry name" value="ChsH2_Znr"/>
</dbReference>
<sequence>MTTIQRIWRIKNILLRLISTRCLECGFIAYPPKASCPKCGSRKVVEEELPKVGEVLTYTVINVPLKGFEEFTPLIIGLIKLGDAKVLAELVDVKPEDVRIGMKVVATLRRSTKTLDGVIPYVLKFKPLTLKLNTTT</sequence>
<dbReference type="PANTHER" id="PTHR34075">
    <property type="entry name" value="BLR3430 PROTEIN"/>
    <property type="match status" value="1"/>
</dbReference>
<evidence type="ECO:0000259" key="1">
    <source>
        <dbReference type="Pfam" id="PF01796"/>
    </source>
</evidence>
<feature type="domain" description="ChsH2 C-terminal OB-fold" evidence="1">
    <location>
        <begin position="47"/>
        <end position="108"/>
    </location>
</feature>
<name>A0A2R7Y516_9CREN</name>
<reference evidence="3 4" key="1">
    <citation type="journal article" date="2018" name="Syst. Appl. Microbiol.">
        <title>A new symbiotic nanoarchaeote (Candidatus Nanoclepta minutus) and its host (Zestosphaera tikiterensis gen. nov., sp. nov.) from a New Zealand hot spring.</title>
        <authorList>
            <person name="St John E."/>
            <person name="Liu Y."/>
            <person name="Podar M."/>
            <person name="Stott M.B."/>
            <person name="Meneghin J."/>
            <person name="Chen Z."/>
            <person name="Lagutin K."/>
            <person name="Mitchell K."/>
            <person name="Reysenbach A.L."/>
        </authorList>
    </citation>
    <scope>NUCLEOTIDE SEQUENCE [LARGE SCALE GENOMIC DNA]</scope>
    <source>
        <strain evidence="3">NZ3</strain>
    </source>
</reference>
<dbReference type="InterPro" id="IPR052513">
    <property type="entry name" value="Thioester_dehydratase-like"/>
</dbReference>
<evidence type="ECO:0008006" key="5">
    <source>
        <dbReference type="Google" id="ProtNLM"/>
    </source>
</evidence>
<comment type="caution">
    <text evidence="3">The sequence shown here is derived from an EMBL/GenBank/DDBJ whole genome shotgun (WGS) entry which is preliminary data.</text>
</comment>
<feature type="domain" description="ChsH2 rubredoxin-like zinc ribbon" evidence="2">
    <location>
        <begin position="16"/>
        <end position="44"/>
    </location>
</feature>
<dbReference type="AlphaFoldDB" id="A0A2R7Y516"/>
<dbReference type="Pfam" id="PF01796">
    <property type="entry name" value="OB_ChsH2_C"/>
    <property type="match status" value="1"/>
</dbReference>
<dbReference type="PANTHER" id="PTHR34075:SF5">
    <property type="entry name" value="BLR3430 PROTEIN"/>
    <property type="match status" value="1"/>
</dbReference>
<dbReference type="EMBL" id="NBVN01000004">
    <property type="protein sequence ID" value="PUA32469.1"/>
    <property type="molecule type" value="Genomic_DNA"/>
</dbReference>
<evidence type="ECO:0000259" key="2">
    <source>
        <dbReference type="Pfam" id="PF12172"/>
    </source>
</evidence>
<protein>
    <recommendedName>
        <fullName evidence="5">Transcriptional regulator</fullName>
    </recommendedName>
</protein>
<dbReference type="Proteomes" id="UP000244093">
    <property type="component" value="Unassembled WGS sequence"/>
</dbReference>
<organism evidence="3 4">
    <name type="scientific">Zestosphaera tikiterensis</name>
    <dbReference type="NCBI Taxonomy" id="1973259"/>
    <lineage>
        <taxon>Archaea</taxon>
        <taxon>Thermoproteota</taxon>
        <taxon>Thermoprotei</taxon>
        <taxon>Desulfurococcales</taxon>
        <taxon>Desulfurococcaceae</taxon>
        <taxon>Zestosphaera</taxon>
    </lineage>
</organism>
<dbReference type="SUPFAM" id="SSF50249">
    <property type="entry name" value="Nucleic acid-binding proteins"/>
    <property type="match status" value="1"/>
</dbReference>
<dbReference type="InterPro" id="IPR012340">
    <property type="entry name" value="NA-bd_OB-fold"/>
</dbReference>
<dbReference type="InterPro" id="IPR002878">
    <property type="entry name" value="ChsH2_C"/>
</dbReference>
<gene>
    <name evidence="3" type="ORF">B7O98_07395</name>
</gene>
<accession>A0A2R7Y516</accession>
<dbReference type="Pfam" id="PF12172">
    <property type="entry name" value="zf-ChsH2"/>
    <property type="match status" value="1"/>
</dbReference>
<dbReference type="Gene3D" id="6.10.30.10">
    <property type="match status" value="1"/>
</dbReference>
<proteinExistence type="predicted"/>
<evidence type="ECO:0000313" key="3">
    <source>
        <dbReference type="EMBL" id="PUA32469.1"/>
    </source>
</evidence>
<evidence type="ECO:0000313" key="4">
    <source>
        <dbReference type="Proteomes" id="UP000244093"/>
    </source>
</evidence>